<dbReference type="PANTHER" id="PTHR11328:SF24">
    <property type="entry name" value="MAJOR FACILITATOR SUPERFAMILY (MFS) PROFILE DOMAIN-CONTAINING PROTEIN"/>
    <property type="match status" value="1"/>
</dbReference>
<gene>
    <name evidence="2" type="primary">yjmB_13</name>
    <name evidence="2" type="ORF">OXPF_38670</name>
</gene>
<dbReference type="GO" id="GO:0005886">
    <property type="term" value="C:plasma membrane"/>
    <property type="evidence" value="ECO:0007669"/>
    <property type="project" value="TreeGrafter"/>
</dbReference>
<evidence type="ECO:0000313" key="3">
    <source>
        <dbReference type="Proteomes" id="UP000050326"/>
    </source>
</evidence>
<organism evidence="2 3">
    <name type="scientific">Oxobacter pfennigii</name>
    <dbReference type="NCBI Taxonomy" id="36849"/>
    <lineage>
        <taxon>Bacteria</taxon>
        <taxon>Bacillati</taxon>
        <taxon>Bacillota</taxon>
        <taxon>Clostridia</taxon>
        <taxon>Eubacteriales</taxon>
        <taxon>Clostridiaceae</taxon>
        <taxon>Oxobacter</taxon>
    </lineage>
</organism>
<feature type="transmembrane region" description="Helical" evidence="1">
    <location>
        <begin position="181"/>
        <end position="202"/>
    </location>
</feature>
<dbReference type="InterPro" id="IPR039672">
    <property type="entry name" value="MFS_2"/>
</dbReference>
<sequence>MKKPLSKAIKNLYGIGDLGFSLMASVETILFVFFLTNVAKYSLPMVAIIGSVTSIADAALSPFYGAIISGTKPLKWGRNRSWMLIAPPVVVILYAFQYTRIGPEPVAAAIVCAGFILSHIAWNIPWVANLSLISVLANNPEERGFLASRRATYSSLSGIFFSYIASPLAIFLGTITRNETLGYTLLAGLMAFLMMCGYWIVFKITDGYEETSTEVNTVAKEAPKVEKVPVSVMLKMVFQNPHLIALLIGDFFRSMTSFVMTASAAYYFTYVAQNMALLPLYLLIGAVGQLIGAYFSARVAKVLTNRTSVIVGMFGLAGSLILCKFVAMNIVLFFVVITVVRLFLGLLTAVTVALYSDVVVYSEWKTGKNASAFIMGLMTLSLKVAIISRGTVIPIVLAAAGFVSGADPATATMELKNAVVNVFTFIPGLFALVGALIIAFGYRLTREKIEGYQAEIDRRKIQAV</sequence>
<feature type="transmembrane region" description="Helical" evidence="1">
    <location>
        <begin position="153"/>
        <end position="175"/>
    </location>
</feature>
<dbReference type="Gene3D" id="1.20.1250.20">
    <property type="entry name" value="MFS general substrate transporter like domains"/>
    <property type="match status" value="1"/>
</dbReference>
<dbReference type="AlphaFoldDB" id="A0A0P8WK27"/>
<feature type="transmembrane region" description="Helical" evidence="1">
    <location>
        <begin position="280"/>
        <end position="297"/>
    </location>
</feature>
<feature type="transmembrane region" description="Helical" evidence="1">
    <location>
        <begin position="41"/>
        <end position="60"/>
    </location>
</feature>
<feature type="transmembrane region" description="Helical" evidence="1">
    <location>
        <begin position="342"/>
        <end position="361"/>
    </location>
</feature>
<reference evidence="2 3" key="1">
    <citation type="submission" date="2015-09" db="EMBL/GenBank/DDBJ databases">
        <title>Genome sequence of Oxobacter pfennigii DSM 3222.</title>
        <authorList>
            <person name="Poehlein A."/>
            <person name="Bengelsdorf F.R."/>
            <person name="Schiel-Bengelsdorf B."/>
            <person name="Duerre P."/>
            <person name="Daniel R."/>
        </authorList>
    </citation>
    <scope>NUCLEOTIDE SEQUENCE [LARGE SCALE GENOMIC DNA]</scope>
    <source>
        <strain evidence="2 3">DSM 3222</strain>
    </source>
</reference>
<feature type="transmembrane region" description="Helical" evidence="1">
    <location>
        <begin position="12"/>
        <end position="35"/>
    </location>
</feature>
<dbReference type="SUPFAM" id="SSF103473">
    <property type="entry name" value="MFS general substrate transporter"/>
    <property type="match status" value="1"/>
</dbReference>
<feature type="transmembrane region" description="Helical" evidence="1">
    <location>
        <begin position="373"/>
        <end position="402"/>
    </location>
</feature>
<dbReference type="GO" id="GO:0015293">
    <property type="term" value="F:symporter activity"/>
    <property type="evidence" value="ECO:0007669"/>
    <property type="project" value="InterPro"/>
</dbReference>
<dbReference type="OrthoDB" id="9764596at2"/>
<comment type="caution">
    <text evidence="2">The sequence shown here is derived from an EMBL/GenBank/DDBJ whole genome shotgun (WGS) entry which is preliminary data.</text>
</comment>
<feature type="transmembrane region" description="Helical" evidence="1">
    <location>
        <begin position="81"/>
        <end position="100"/>
    </location>
</feature>
<dbReference type="Proteomes" id="UP000050326">
    <property type="component" value="Unassembled WGS sequence"/>
</dbReference>
<protein>
    <submittedName>
        <fullName evidence="2">Putative symporter YjmB</fullName>
    </submittedName>
</protein>
<evidence type="ECO:0000256" key="1">
    <source>
        <dbReference type="SAM" id="Phobius"/>
    </source>
</evidence>
<dbReference type="GO" id="GO:0008643">
    <property type="term" value="P:carbohydrate transport"/>
    <property type="evidence" value="ECO:0007669"/>
    <property type="project" value="InterPro"/>
</dbReference>
<keyword evidence="3" id="KW-1185">Reference proteome</keyword>
<proteinExistence type="predicted"/>
<dbReference type="STRING" id="36849.OXPF_38670"/>
<keyword evidence="1" id="KW-0812">Transmembrane</keyword>
<feature type="transmembrane region" description="Helical" evidence="1">
    <location>
        <begin position="243"/>
        <end position="268"/>
    </location>
</feature>
<feature type="transmembrane region" description="Helical" evidence="1">
    <location>
        <begin position="422"/>
        <end position="442"/>
    </location>
</feature>
<dbReference type="PANTHER" id="PTHR11328">
    <property type="entry name" value="MAJOR FACILITATOR SUPERFAMILY DOMAIN-CONTAINING PROTEIN"/>
    <property type="match status" value="1"/>
</dbReference>
<keyword evidence="1" id="KW-1133">Transmembrane helix</keyword>
<feature type="transmembrane region" description="Helical" evidence="1">
    <location>
        <begin position="106"/>
        <end position="132"/>
    </location>
</feature>
<accession>A0A0P8WK27</accession>
<keyword evidence="1" id="KW-0472">Membrane</keyword>
<dbReference type="RefSeq" id="WP_054876834.1">
    <property type="nucleotide sequence ID" value="NZ_LKET01000067.1"/>
</dbReference>
<evidence type="ECO:0000313" key="2">
    <source>
        <dbReference type="EMBL" id="KPU42567.1"/>
    </source>
</evidence>
<dbReference type="Pfam" id="PF13347">
    <property type="entry name" value="MFS_2"/>
    <property type="match status" value="1"/>
</dbReference>
<dbReference type="InterPro" id="IPR036259">
    <property type="entry name" value="MFS_trans_sf"/>
</dbReference>
<feature type="transmembrane region" description="Helical" evidence="1">
    <location>
        <begin position="309"/>
        <end position="336"/>
    </location>
</feature>
<dbReference type="EMBL" id="LKET01000067">
    <property type="protein sequence ID" value="KPU42567.1"/>
    <property type="molecule type" value="Genomic_DNA"/>
</dbReference>
<name>A0A0P8WK27_9CLOT</name>